<dbReference type="Gene3D" id="2.40.100.10">
    <property type="entry name" value="Cyclophilin-like"/>
    <property type="match status" value="1"/>
</dbReference>
<dbReference type="EMBL" id="VNFK01000015">
    <property type="protein sequence ID" value="TVU60140.1"/>
    <property type="molecule type" value="Genomic_DNA"/>
</dbReference>
<dbReference type="Pfam" id="PF02626">
    <property type="entry name" value="CT_A_B"/>
    <property type="match status" value="1"/>
</dbReference>
<feature type="domain" description="Carboxyltransferase" evidence="4">
    <location>
        <begin position="25"/>
        <end position="306"/>
    </location>
</feature>
<dbReference type="InterPro" id="IPR003778">
    <property type="entry name" value="CT_A_B"/>
</dbReference>
<proteinExistence type="predicted"/>
<evidence type="ECO:0000256" key="3">
    <source>
        <dbReference type="ARBA" id="ARBA00022840"/>
    </source>
</evidence>
<dbReference type="SUPFAM" id="SSF50891">
    <property type="entry name" value="Cyclophilin-like"/>
    <property type="match status" value="1"/>
</dbReference>
<sequence>MSGAILVQQPGNSVVTDLGRFRGPRFGLPVNGALDQYSARAANILAGNLDNHPLVEITALDFRMTANTDLLIAVTGAPLTLTVGGRPCSQWEPVSVRAGESVSIRGIHRGLRAYLAVHGSLEAETLLGSAAPDTVVGFGLQLREGTTLVTRRSVTPVRQPYFDLPLFRLGLERPSMGSDLSVDVTDGPDVAEFGESGELLFTSEYAVSGRSNHIGLRLGGELPERTSSGEVLSRGVPVGAVEVPSREELLVLHRGRGVTAGYPVLAVVTSTGLDVLAQARPGDKVRFRKTTVAEATAAHRRSRAQLETLRESVNTVFGLLGIGCRPQWQDLPVAACS</sequence>
<dbReference type="GO" id="GO:0005524">
    <property type="term" value="F:ATP binding"/>
    <property type="evidence" value="ECO:0007669"/>
    <property type="project" value="UniProtKB-KW"/>
</dbReference>
<accession>A0A558GTC7</accession>
<evidence type="ECO:0000313" key="6">
    <source>
        <dbReference type="Proteomes" id="UP000316500"/>
    </source>
</evidence>
<dbReference type="GO" id="GO:0016740">
    <property type="term" value="F:transferase activity"/>
    <property type="evidence" value="ECO:0007669"/>
    <property type="project" value="UniProtKB-KW"/>
</dbReference>
<name>A0A558GTC7_PAENT</name>
<reference evidence="5 6" key="1">
    <citation type="submission" date="2019-07" db="EMBL/GenBank/DDBJ databases">
        <title>Diversity of Bacteria from Kongsfjorden, Arctic.</title>
        <authorList>
            <person name="Yu Y."/>
        </authorList>
    </citation>
    <scope>NUCLEOTIDE SEQUENCE [LARGE SCALE GENOMIC DNA]</scope>
    <source>
        <strain evidence="5 6">SM1928</strain>
    </source>
</reference>
<dbReference type="GO" id="GO:0016787">
    <property type="term" value="F:hydrolase activity"/>
    <property type="evidence" value="ECO:0007669"/>
    <property type="project" value="UniProtKB-KW"/>
</dbReference>
<dbReference type="SMART" id="SM00797">
    <property type="entry name" value="AHS2"/>
    <property type="match status" value="1"/>
</dbReference>
<evidence type="ECO:0000259" key="4">
    <source>
        <dbReference type="SMART" id="SM00797"/>
    </source>
</evidence>
<keyword evidence="1" id="KW-0547">Nucleotide-binding</keyword>
<dbReference type="OrthoDB" id="9768696at2"/>
<dbReference type="InterPro" id="IPR029000">
    <property type="entry name" value="Cyclophilin-like_dom_sf"/>
</dbReference>
<keyword evidence="2" id="KW-0378">Hydrolase</keyword>
<keyword evidence="5" id="KW-0808">Transferase</keyword>
<dbReference type="Proteomes" id="UP000316500">
    <property type="component" value="Unassembled WGS sequence"/>
</dbReference>
<evidence type="ECO:0000256" key="2">
    <source>
        <dbReference type="ARBA" id="ARBA00022801"/>
    </source>
</evidence>
<dbReference type="RefSeq" id="WP_144652306.1">
    <property type="nucleotide sequence ID" value="NZ_VNFK01000015.1"/>
</dbReference>
<evidence type="ECO:0000256" key="1">
    <source>
        <dbReference type="ARBA" id="ARBA00022741"/>
    </source>
</evidence>
<comment type="caution">
    <text evidence="5">The sequence shown here is derived from an EMBL/GenBank/DDBJ whole genome shotgun (WGS) entry which is preliminary data.</text>
</comment>
<dbReference type="PANTHER" id="PTHR43309:SF3">
    <property type="entry name" value="5-OXOPROLINASE SUBUNIT C"/>
    <property type="match status" value="1"/>
</dbReference>
<dbReference type="PANTHER" id="PTHR43309">
    <property type="entry name" value="5-OXOPROLINASE SUBUNIT C"/>
    <property type="match status" value="1"/>
</dbReference>
<organism evidence="5 6">
    <name type="scientific">Paenarthrobacter nitroguajacolicus</name>
    <name type="common">Arthrobacter nitroguajacolicus</name>
    <dbReference type="NCBI Taxonomy" id="211146"/>
    <lineage>
        <taxon>Bacteria</taxon>
        <taxon>Bacillati</taxon>
        <taxon>Actinomycetota</taxon>
        <taxon>Actinomycetes</taxon>
        <taxon>Micrococcales</taxon>
        <taxon>Micrococcaceae</taxon>
        <taxon>Paenarthrobacter</taxon>
    </lineage>
</organism>
<protein>
    <submittedName>
        <fullName evidence="5">Biotin-dependent carboxyltransferase family protein</fullName>
    </submittedName>
</protein>
<dbReference type="InterPro" id="IPR052708">
    <property type="entry name" value="PxpC"/>
</dbReference>
<dbReference type="AlphaFoldDB" id="A0A558GTC7"/>
<gene>
    <name evidence="5" type="ORF">FQP90_17275</name>
</gene>
<evidence type="ECO:0000313" key="5">
    <source>
        <dbReference type="EMBL" id="TVU60140.1"/>
    </source>
</evidence>
<keyword evidence="3" id="KW-0067">ATP-binding</keyword>